<proteinExistence type="predicted"/>
<dbReference type="EMBL" id="KX077885">
    <property type="protein sequence ID" value="ANJ64223.1"/>
    <property type="molecule type" value="Genomic_DNA"/>
</dbReference>
<keyword evidence="2" id="KW-0808">Transferase</keyword>
<evidence type="ECO:0000313" key="2">
    <source>
        <dbReference type="EMBL" id="ANJ64223.1"/>
    </source>
</evidence>
<feature type="domain" description="Glycosyltransferase 2-like" evidence="1">
    <location>
        <begin position="3"/>
        <end position="168"/>
    </location>
</feature>
<dbReference type="InterPro" id="IPR001173">
    <property type="entry name" value="Glyco_trans_2-like"/>
</dbReference>
<reference evidence="2" key="1">
    <citation type="journal article" date="2016" name="Front. Cell. Infect. Microbiol.">
        <title>Evolution and Diversity of the Antimicrobial Resistance Associated Mobilome in Streptococcus suis: A Probable Mobile Genetic Elements Reservoir for Other Streptococci.</title>
        <authorList>
            <person name="Huang J."/>
            <person name="Ma J."/>
            <person name="Shang K."/>
            <person name="Hu X."/>
            <person name="Liang Y."/>
            <person name="Li D."/>
            <person name="Wu Z."/>
            <person name="Dai L."/>
            <person name="Chen L."/>
            <person name="Wang L."/>
        </authorList>
    </citation>
    <scope>NUCLEOTIDE SEQUENCE</scope>
    <source>
        <strain evidence="2">LP081102</strain>
    </source>
</reference>
<evidence type="ECO:0000259" key="1">
    <source>
        <dbReference type="Pfam" id="PF00535"/>
    </source>
</evidence>
<name>A0A1X9I283_STRSU</name>
<dbReference type="RefSeq" id="WP_014636600.1">
    <property type="nucleotide sequence ID" value="NZ_BCBY01000009.1"/>
</dbReference>
<protein>
    <submittedName>
        <fullName evidence="2">Family 2 glycosyl transferase</fullName>
    </submittedName>
</protein>
<dbReference type="Gene3D" id="3.90.550.10">
    <property type="entry name" value="Spore Coat Polysaccharide Biosynthesis Protein SpsA, Chain A"/>
    <property type="match status" value="1"/>
</dbReference>
<dbReference type="Pfam" id="PF00535">
    <property type="entry name" value="Glycos_transf_2"/>
    <property type="match status" value="1"/>
</dbReference>
<accession>A0A1X9I283</accession>
<sequence>MISIIIPIFNSESYLEKNILKIYEYFKKENLDFELILVNDGSTDNTRKYLYRISALLDNCNIVDYGDNMGKGFAIYAGIQKSKGDVFVIYDVDMSASLDSLHKLIEIQKKDKYDVVLGSRYITKIGINQSFIRRFSGKLFNFFVRALFKLPFSDTQCGCKVFSRRVHEVVSEGIEIQGFAFDVPLLEKLVLKKCTHIEVPILWNQGDTNFLIDTFVVFTIGPRMFIDILKYKFGYLEKKVISYESKNL</sequence>
<dbReference type="AlphaFoldDB" id="A0A1X9I283"/>
<dbReference type="GO" id="GO:0006487">
    <property type="term" value="P:protein N-linked glycosylation"/>
    <property type="evidence" value="ECO:0007669"/>
    <property type="project" value="TreeGrafter"/>
</dbReference>
<dbReference type="PANTHER" id="PTHR10859:SF91">
    <property type="entry name" value="DOLICHYL-PHOSPHATE BETA-GLUCOSYLTRANSFERASE"/>
    <property type="match status" value="1"/>
</dbReference>
<dbReference type="SUPFAM" id="SSF53448">
    <property type="entry name" value="Nucleotide-diphospho-sugar transferases"/>
    <property type="match status" value="1"/>
</dbReference>
<dbReference type="GO" id="GO:0016740">
    <property type="term" value="F:transferase activity"/>
    <property type="evidence" value="ECO:0007669"/>
    <property type="project" value="UniProtKB-KW"/>
</dbReference>
<dbReference type="InterPro" id="IPR029044">
    <property type="entry name" value="Nucleotide-diphossugar_trans"/>
</dbReference>
<dbReference type="PANTHER" id="PTHR10859">
    <property type="entry name" value="GLYCOSYL TRANSFERASE"/>
    <property type="match status" value="1"/>
</dbReference>
<organism evidence="2">
    <name type="scientific">Streptococcus suis</name>
    <dbReference type="NCBI Taxonomy" id="1307"/>
    <lineage>
        <taxon>Bacteria</taxon>
        <taxon>Bacillati</taxon>
        <taxon>Bacillota</taxon>
        <taxon>Bacilli</taxon>
        <taxon>Lactobacillales</taxon>
        <taxon>Streptococcaceae</taxon>
        <taxon>Streptococcus</taxon>
    </lineage>
</organism>